<evidence type="ECO:0000256" key="7">
    <source>
        <dbReference type="ARBA" id="ARBA00022989"/>
    </source>
</evidence>
<gene>
    <name evidence="15" type="ORF">K8W16_01600</name>
</gene>
<feature type="transmembrane region" description="Helical" evidence="14">
    <location>
        <begin position="116"/>
        <end position="137"/>
    </location>
</feature>
<dbReference type="GO" id="GO:0005886">
    <property type="term" value="C:plasma membrane"/>
    <property type="evidence" value="ECO:0007669"/>
    <property type="project" value="UniProtKB-SubCell"/>
</dbReference>
<comment type="catalytic activity">
    <reaction evidence="12">
        <text>L-proline(in) + Na(+)(in) = L-proline(out) + Na(+)(out)</text>
        <dbReference type="Rhea" id="RHEA:28967"/>
        <dbReference type="ChEBI" id="CHEBI:29101"/>
        <dbReference type="ChEBI" id="CHEBI:60039"/>
    </reaction>
</comment>
<comment type="caution">
    <text evidence="15">The sequence shown here is derived from an EMBL/GenBank/DDBJ whole genome shotgun (WGS) entry which is preliminary data.</text>
</comment>
<dbReference type="Gene3D" id="1.20.1730.10">
    <property type="entry name" value="Sodium/glucose cotransporter"/>
    <property type="match status" value="1"/>
</dbReference>
<evidence type="ECO:0000256" key="6">
    <source>
        <dbReference type="ARBA" id="ARBA00022847"/>
    </source>
</evidence>
<sequence length="488" mass="53034">MMIAILVMYFGLMLFIGYLASRKVRDSRDYFLGGRGFGPWLTAFKFAATWESGVKLVGSPGMAWNAGWSSLAMGIGTPLCYFFSFRVFGQRLKLAFDHFNVLTLPQMLEKRYKSRAIRIIAAVAILIGLGGSLVAQFKATGEIFSAILGLDYLHGLFIGAVIVGVYCVMGGYLASVWTDFIQGIIMVLGSIAIFTATAEAAFGGLSFDLLPQLNSALASIDPNLLDVTGGGKMSWSNLFIILAITMLVGIAMPQQSVAIFSMRDVRTARVAMIVCVVFSAILAWTLATTGMMSHMVLEPGEVKNPDMVIPLLIPRVLSPLLGGVYLAAVLAAIMSTVSGSIVVAASSLTEDIFKLIIPGRHARRPMFYNRLGAAVFVLLPLLFAIKPPTIIFWIGVFAFGFLVFTFLMPMIGVILLPRATKQAAIAQMLCTMIAVPVWTIWLQKPTGVPALLVGLIGAPLVFFAVDAVYRKPEPDEDIMRLWEKFGRL</sequence>
<dbReference type="PANTHER" id="PTHR48086:SF3">
    <property type="entry name" value="SODIUM_PROLINE SYMPORTER"/>
    <property type="match status" value="1"/>
</dbReference>
<feature type="transmembrane region" description="Helical" evidence="14">
    <location>
        <begin position="391"/>
        <end position="416"/>
    </location>
</feature>
<reference evidence="15" key="1">
    <citation type="journal article" date="2021" name="PeerJ">
        <title>Extensive microbial diversity within the chicken gut microbiome revealed by metagenomics and culture.</title>
        <authorList>
            <person name="Gilroy R."/>
            <person name="Ravi A."/>
            <person name="Getino M."/>
            <person name="Pursley I."/>
            <person name="Horton D.L."/>
            <person name="Alikhan N.F."/>
            <person name="Baker D."/>
            <person name="Gharbi K."/>
            <person name="Hall N."/>
            <person name="Watson M."/>
            <person name="Adriaenssens E.M."/>
            <person name="Foster-Nyarko E."/>
            <person name="Jarju S."/>
            <person name="Secka A."/>
            <person name="Antonio M."/>
            <person name="Oren A."/>
            <person name="Chaudhuri R.R."/>
            <person name="La Ragione R."/>
            <person name="Hildebrand F."/>
            <person name="Pallen M.J."/>
        </authorList>
    </citation>
    <scope>NUCLEOTIDE SEQUENCE</scope>
    <source>
        <strain evidence="15">ChiGjej2B2-19336</strain>
    </source>
</reference>
<evidence type="ECO:0000256" key="4">
    <source>
        <dbReference type="ARBA" id="ARBA00022475"/>
    </source>
</evidence>
<evidence type="ECO:0000256" key="1">
    <source>
        <dbReference type="ARBA" id="ARBA00004651"/>
    </source>
</evidence>
<evidence type="ECO:0000256" key="13">
    <source>
        <dbReference type="RuleBase" id="RU362091"/>
    </source>
</evidence>
<keyword evidence="10 14" id="KW-0472">Membrane</keyword>
<dbReference type="InterPro" id="IPR001734">
    <property type="entry name" value="Na/solute_symporter"/>
</dbReference>
<reference evidence="15" key="2">
    <citation type="submission" date="2021-09" db="EMBL/GenBank/DDBJ databases">
        <authorList>
            <person name="Gilroy R."/>
        </authorList>
    </citation>
    <scope>NUCLEOTIDE SEQUENCE</scope>
    <source>
        <strain evidence="15">ChiGjej2B2-19336</strain>
    </source>
</reference>
<accession>A0A921ATX9</accession>
<dbReference type="InterPro" id="IPR050277">
    <property type="entry name" value="Sodium:Solute_Symporter"/>
</dbReference>
<evidence type="ECO:0000313" key="15">
    <source>
        <dbReference type="EMBL" id="HJD96327.1"/>
    </source>
</evidence>
<evidence type="ECO:0000256" key="10">
    <source>
        <dbReference type="ARBA" id="ARBA00023136"/>
    </source>
</evidence>
<keyword evidence="4" id="KW-1003">Cell membrane</keyword>
<evidence type="ECO:0000256" key="3">
    <source>
        <dbReference type="ARBA" id="ARBA00022448"/>
    </source>
</evidence>
<feature type="transmembrane region" description="Helical" evidence="14">
    <location>
        <begin position="423"/>
        <end position="442"/>
    </location>
</feature>
<keyword evidence="5 14" id="KW-0812">Transmembrane</keyword>
<keyword evidence="6" id="KW-0769">Symport</keyword>
<feature type="transmembrane region" description="Helical" evidence="14">
    <location>
        <begin position="317"/>
        <end position="346"/>
    </location>
</feature>
<evidence type="ECO:0000256" key="9">
    <source>
        <dbReference type="ARBA" id="ARBA00023065"/>
    </source>
</evidence>
<feature type="transmembrane region" description="Helical" evidence="14">
    <location>
        <begin position="62"/>
        <end position="83"/>
    </location>
</feature>
<feature type="transmembrane region" description="Helical" evidence="14">
    <location>
        <begin position="180"/>
        <end position="202"/>
    </location>
</feature>
<feature type="transmembrane region" description="Helical" evidence="14">
    <location>
        <begin position="367"/>
        <end position="385"/>
    </location>
</feature>
<keyword evidence="9" id="KW-0406">Ion transport</keyword>
<keyword evidence="11" id="KW-0739">Sodium transport</keyword>
<evidence type="ECO:0000256" key="2">
    <source>
        <dbReference type="ARBA" id="ARBA00006434"/>
    </source>
</evidence>
<dbReference type="PANTHER" id="PTHR48086">
    <property type="entry name" value="SODIUM/PROLINE SYMPORTER-RELATED"/>
    <property type="match status" value="1"/>
</dbReference>
<feature type="transmembrane region" description="Helical" evidence="14">
    <location>
        <begin position="273"/>
        <end position="297"/>
    </location>
</feature>
<keyword evidence="7 14" id="KW-1133">Transmembrane helix</keyword>
<comment type="similarity">
    <text evidence="2 13">Belongs to the sodium:solute symporter (SSF) (TC 2.A.21) family.</text>
</comment>
<dbReference type="RefSeq" id="WP_304120563.1">
    <property type="nucleotide sequence ID" value="NZ_DYZA01000029.1"/>
</dbReference>
<evidence type="ECO:0000256" key="12">
    <source>
        <dbReference type="ARBA" id="ARBA00033708"/>
    </source>
</evidence>
<organism evidence="15 16">
    <name type="scientific">Mailhella massiliensis</name>
    <dbReference type="NCBI Taxonomy" id="1903261"/>
    <lineage>
        <taxon>Bacteria</taxon>
        <taxon>Pseudomonadati</taxon>
        <taxon>Thermodesulfobacteriota</taxon>
        <taxon>Desulfovibrionia</taxon>
        <taxon>Desulfovibrionales</taxon>
        <taxon>Desulfovibrionaceae</taxon>
        <taxon>Mailhella</taxon>
    </lineage>
</organism>
<comment type="subcellular location">
    <subcellularLocation>
        <location evidence="1">Cell membrane</location>
        <topology evidence="1">Multi-pass membrane protein</topology>
    </subcellularLocation>
</comment>
<evidence type="ECO:0000256" key="11">
    <source>
        <dbReference type="ARBA" id="ARBA00023201"/>
    </source>
</evidence>
<proteinExistence type="inferred from homology"/>
<feature type="transmembrane region" description="Helical" evidence="14">
    <location>
        <begin position="233"/>
        <end position="252"/>
    </location>
</feature>
<dbReference type="AlphaFoldDB" id="A0A921ATX9"/>
<evidence type="ECO:0000256" key="5">
    <source>
        <dbReference type="ARBA" id="ARBA00022692"/>
    </source>
</evidence>
<evidence type="ECO:0000256" key="14">
    <source>
        <dbReference type="SAM" id="Phobius"/>
    </source>
</evidence>
<evidence type="ECO:0000313" key="16">
    <source>
        <dbReference type="Proteomes" id="UP000698963"/>
    </source>
</evidence>
<dbReference type="Pfam" id="PF00474">
    <property type="entry name" value="SSF"/>
    <property type="match status" value="1"/>
</dbReference>
<evidence type="ECO:0000256" key="8">
    <source>
        <dbReference type="ARBA" id="ARBA00023053"/>
    </source>
</evidence>
<dbReference type="Proteomes" id="UP000698963">
    <property type="component" value="Unassembled WGS sequence"/>
</dbReference>
<protein>
    <submittedName>
        <fullName evidence="15">Sodium/solute symporter</fullName>
    </submittedName>
</protein>
<feature type="transmembrane region" description="Helical" evidence="14">
    <location>
        <begin position="448"/>
        <end position="469"/>
    </location>
</feature>
<keyword evidence="8" id="KW-0915">Sodium</keyword>
<dbReference type="EMBL" id="DYZA01000029">
    <property type="protein sequence ID" value="HJD96327.1"/>
    <property type="molecule type" value="Genomic_DNA"/>
</dbReference>
<feature type="transmembrane region" description="Helical" evidence="14">
    <location>
        <begin position="143"/>
        <end position="168"/>
    </location>
</feature>
<dbReference type="InterPro" id="IPR038377">
    <property type="entry name" value="Na/Glc_symporter_sf"/>
</dbReference>
<dbReference type="GO" id="GO:0015293">
    <property type="term" value="F:symporter activity"/>
    <property type="evidence" value="ECO:0007669"/>
    <property type="project" value="UniProtKB-KW"/>
</dbReference>
<dbReference type="NCBIfam" id="TIGR00813">
    <property type="entry name" value="sss"/>
    <property type="match status" value="1"/>
</dbReference>
<dbReference type="PROSITE" id="PS50283">
    <property type="entry name" value="NA_SOLUT_SYMP_3"/>
    <property type="match status" value="1"/>
</dbReference>
<dbReference type="GO" id="GO:0006814">
    <property type="term" value="P:sodium ion transport"/>
    <property type="evidence" value="ECO:0007669"/>
    <property type="project" value="UniProtKB-KW"/>
</dbReference>
<name>A0A921ATX9_9BACT</name>
<keyword evidence="3" id="KW-0813">Transport</keyword>